<dbReference type="Proteomes" id="UP001609821">
    <property type="component" value="Unassembled WGS sequence"/>
</dbReference>
<dbReference type="EMBL" id="JBINXB010000028">
    <property type="protein sequence ID" value="MFH6567702.1"/>
    <property type="molecule type" value="Genomic_DNA"/>
</dbReference>
<protein>
    <submittedName>
        <fullName evidence="1">Addiction module antidote protein</fullName>
    </submittedName>
</protein>
<accession>A0ABW7M1D0</accession>
<evidence type="ECO:0000313" key="2">
    <source>
        <dbReference type="Proteomes" id="UP001609821"/>
    </source>
</evidence>
<name>A0ABW7M1D0_9PSED</name>
<dbReference type="RefSeq" id="WP_321836516.1">
    <property type="nucleotide sequence ID" value="NZ_JBINXA010000012.1"/>
</dbReference>
<evidence type="ECO:0000313" key="1">
    <source>
        <dbReference type="EMBL" id="MFH6567702.1"/>
    </source>
</evidence>
<dbReference type="PANTHER" id="PTHR40275:SF1">
    <property type="entry name" value="SSL7038 PROTEIN"/>
    <property type="match status" value="1"/>
</dbReference>
<reference evidence="1 2" key="1">
    <citation type="submission" date="2024-10" db="EMBL/GenBank/DDBJ databases">
        <title>Aeromonas and Pseudomonas from the Cagarras Archipelago, Rio de Janeiro, Brazil.</title>
        <authorList>
            <person name="Canellas A.L.B."/>
            <person name="Laport M.S."/>
        </authorList>
    </citation>
    <scope>NUCLEOTIDE SEQUENCE [LARGE SCALE GENOMIC DNA]</scope>
    <source>
        <strain evidence="1 2">CPF-4</strain>
    </source>
</reference>
<comment type="caution">
    <text evidence="1">The sequence shown here is derived from an EMBL/GenBank/DDBJ whole genome shotgun (WGS) entry which is preliminary data.</text>
</comment>
<gene>
    <name evidence="1" type="ORF">ACHMWK_17220</name>
</gene>
<proteinExistence type="predicted"/>
<sequence>MTTTLLPFDMAELLNTDEAITEYLTQVLAEGDTDELIRAVGYVAKARGMAHIANDTGLGRASLYKAFAPGAKPRFETVIKVMHSLGIDLQATAQRSKPRKSMPTTR</sequence>
<keyword evidence="2" id="KW-1185">Reference proteome</keyword>
<dbReference type="NCBIfam" id="TIGR02684">
    <property type="entry name" value="dnstrm_HI1420"/>
    <property type="match status" value="1"/>
</dbReference>
<organism evidence="1 2">
    <name type="scientific">Pseudomonas kulmbachensis</name>
    <dbReference type="NCBI Taxonomy" id="3043408"/>
    <lineage>
        <taxon>Bacteria</taxon>
        <taxon>Pseudomonadati</taxon>
        <taxon>Pseudomonadota</taxon>
        <taxon>Gammaproteobacteria</taxon>
        <taxon>Pseudomonadales</taxon>
        <taxon>Pseudomonadaceae</taxon>
        <taxon>Pseudomonas</taxon>
    </lineage>
</organism>
<dbReference type="InterPro" id="IPR014057">
    <property type="entry name" value="HI1420"/>
</dbReference>
<dbReference type="Pfam" id="PF21716">
    <property type="entry name" value="dnstrm_HI1420"/>
    <property type="match status" value="1"/>
</dbReference>
<dbReference type="PANTHER" id="PTHR40275">
    <property type="entry name" value="SSL7038 PROTEIN"/>
    <property type="match status" value="1"/>
</dbReference>